<evidence type="ECO:0000313" key="2">
    <source>
        <dbReference type="EMBL" id="CRK94704.1"/>
    </source>
</evidence>
<protein>
    <submittedName>
        <fullName evidence="2">CLUMA_CG008204, isoform A</fullName>
    </submittedName>
</protein>
<dbReference type="EMBL" id="CVRI01000040">
    <property type="protein sequence ID" value="CRK94704.1"/>
    <property type="molecule type" value="Genomic_DNA"/>
</dbReference>
<evidence type="ECO:0000313" key="3">
    <source>
        <dbReference type="Proteomes" id="UP000183832"/>
    </source>
</evidence>
<dbReference type="Proteomes" id="UP000183832">
    <property type="component" value="Unassembled WGS sequence"/>
</dbReference>
<organism evidence="2 3">
    <name type="scientific">Clunio marinus</name>
    <dbReference type="NCBI Taxonomy" id="568069"/>
    <lineage>
        <taxon>Eukaryota</taxon>
        <taxon>Metazoa</taxon>
        <taxon>Ecdysozoa</taxon>
        <taxon>Arthropoda</taxon>
        <taxon>Hexapoda</taxon>
        <taxon>Insecta</taxon>
        <taxon>Pterygota</taxon>
        <taxon>Neoptera</taxon>
        <taxon>Endopterygota</taxon>
        <taxon>Diptera</taxon>
        <taxon>Nematocera</taxon>
        <taxon>Chironomoidea</taxon>
        <taxon>Chironomidae</taxon>
        <taxon>Clunio</taxon>
    </lineage>
</organism>
<evidence type="ECO:0000256" key="1">
    <source>
        <dbReference type="SAM" id="Phobius"/>
    </source>
</evidence>
<keyword evidence="1" id="KW-0812">Transmembrane</keyword>
<proteinExistence type="predicted"/>
<reference evidence="2 3" key="1">
    <citation type="submission" date="2015-04" db="EMBL/GenBank/DDBJ databases">
        <authorList>
            <person name="Syromyatnikov M.Y."/>
            <person name="Popov V.N."/>
        </authorList>
    </citation>
    <scope>NUCLEOTIDE SEQUENCE [LARGE SCALE GENOMIC DNA]</scope>
</reference>
<gene>
    <name evidence="2" type="ORF">CLUMA_CG008204</name>
</gene>
<name>A0A1J1I316_9DIPT</name>
<keyword evidence="1" id="KW-0472">Membrane</keyword>
<keyword evidence="3" id="KW-1185">Reference proteome</keyword>
<keyword evidence="1" id="KW-1133">Transmembrane helix</keyword>
<sequence>MRPTATAHENKTFYCKQSRYLMRTTNKGFSFIMRGILHSCGVIVVAVGKFYRKPFSHIRNLKVFRNYAEERTKLRSNFNLKPISSCFTYNQKKEATADKNLSIDSIKQEEILFTWMSRIIESSESSIMLLKLQNKS</sequence>
<accession>A0A1J1I316</accession>
<feature type="transmembrane region" description="Helical" evidence="1">
    <location>
        <begin position="31"/>
        <end position="51"/>
    </location>
</feature>
<dbReference type="AlphaFoldDB" id="A0A1J1I316"/>